<dbReference type="AlphaFoldDB" id="A0A8J5CKF8"/>
<reference evidence="1" key="1">
    <citation type="submission" date="2020-07" db="EMBL/GenBank/DDBJ databases">
        <title>The High-quality genome of the commercially important snow crab, Chionoecetes opilio.</title>
        <authorList>
            <person name="Jeong J.-H."/>
            <person name="Ryu S."/>
        </authorList>
    </citation>
    <scope>NUCLEOTIDE SEQUENCE</scope>
    <source>
        <strain evidence="1">MADBK_172401_WGS</strain>
        <tissue evidence="1">Digestive gland</tissue>
    </source>
</reference>
<protein>
    <submittedName>
        <fullName evidence="1">Uncharacterized protein</fullName>
    </submittedName>
</protein>
<gene>
    <name evidence="1" type="ORF">GWK47_013401</name>
</gene>
<accession>A0A8J5CKF8</accession>
<organism evidence="1 2">
    <name type="scientific">Chionoecetes opilio</name>
    <name type="common">Atlantic snow crab</name>
    <name type="synonym">Cancer opilio</name>
    <dbReference type="NCBI Taxonomy" id="41210"/>
    <lineage>
        <taxon>Eukaryota</taxon>
        <taxon>Metazoa</taxon>
        <taxon>Ecdysozoa</taxon>
        <taxon>Arthropoda</taxon>
        <taxon>Crustacea</taxon>
        <taxon>Multicrustacea</taxon>
        <taxon>Malacostraca</taxon>
        <taxon>Eumalacostraca</taxon>
        <taxon>Eucarida</taxon>
        <taxon>Decapoda</taxon>
        <taxon>Pleocyemata</taxon>
        <taxon>Brachyura</taxon>
        <taxon>Eubrachyura</taxon>
        <taxon>Majoidea</taxon>
        <taxon>Majidae</taxon>
        <taxon>Chionoecetes</taxon>
    </lineage>
</organism>
<name>A0A8J5CKF8_CHIOP</name>
<proteinExistence type="predicted"/>
<evidence type="ECO:0000313" key="1">
    <source>
        <dbReference type="EMBL" id="KAG0714811.1"/>
    </source>
</evidence>
<dbReference type="EMBL" id="JACEEZ010020221">
    <property type="protein sequence ID" value="KAG0714811.1"/>
    <property type="molecule type" value="Genomic_DNA"/>
</dbReference>
<evidence type="ECO:0000313" key="2">
    <source>
        <dbReference type="Proteomes" id="UP000770661"/>
    </source>
</evidence>
<comment type="caution">
    <text evidence="1">The sequence shown here is derived from an EMBL/GenBank/DDBJ whole genome shotgun (WGS) entry which is preliminary data.</text>
</comment>
<keyword evidence="2" id="KW-1185">Reference proteome</keyword>
<sequence length="215" mass="23669">MWTGSPDHHFRDWGAQLLAVAKLGSGTGESMAAAVVSALEHGSRGSGSRDVLRHHGIQHRPQKRGLCPHRTENGERPAAFRLSSTPILELVVHAVFVRVLGCSSSPEHLLFKRFQTSWESIDRKGLRHGNHGGGSGDCSEDVQDEALRWTLQVLQEREDLCDDYRELVKLVIIFLGGAPPGLGNLIPAPGANAQARWMSKVLYSFKIWMFRASSA</sequence>
<dbReference type="Proteomes" id="UP000770661">
    <property type="component" value="Unassembled WGS sequence"/>
</dbReference>